<evidence type="ECO:0000256" key="4">
    <source>
        <dbReference type="RuleBase" id="RU000363"/>
    </source>
</evidence>
<dbReference type="EMBL" id="FUWZ01000008">
    <property type="protein sequence ID" value="SKA46903.1"/>
    <property type="molecule type" value="Genomic_DNA"/>
</dbReference>
<dbReference type="InterPro" id="IPR057326">
    <property type="entry name" value="KR_dom"/>
</dbReference>
<name>A0A1T4U2L2_9BACT</name>
<dbReference type="PANTHER" id="PTHR43391:SF14">
    <property type="entry name" value="DEHYDROGENASE_REDUCTASE SDR FAMILY PROTEIN 7-LIKE"/>
    <property type="match status" value="1"/>
</dbReference>
<dbReference type="GO" id="GO:0016491">
    <property type="term" value="F:oxidoreductase activity"/>
    <property type="evidence" value="ECO:0007669"/>
    <property type="project" value="UniProtKB-KW"/>
</dbReference>
<dbReference type="Gene3D" id="3.40.50.720">
    <property type="entry name" value="NAD(P)-binding Rossmann-like Domain"/>
    <property type="match status" value="1"/>
</dbReference>
<feature type="domain" description="Ketoreductase" evidence="5">
    <location>
        <begin position="8"/>
        <end position="186"/>
    </location>
</feature>
<keyword evidence="3" id="KW-0560">Oxidoreductase</keyword>
<dbReference type="Proteomes" id="UP000190367">
    <property type="component" value="Unassembled WGS sequence"/>
</dbReference>
<evidence type="ECO:0000313" key="7">
    <source>
        <dbReference type="Proteomes" id="UP000190367"/>
    </source>
</evidence>
<dbReference type="PRINTS" id="PR00080">
    <property type="entry name" value="SDRFAMILY"/>
</dbReference>
<dbReference type="SUPFAM" id="SSF51735">
    <property type="entry name" value="NAD(P)-binding Rossmann-fold domains"/>
    <property type="match status" value="1"/>
</dbReference>
<dbReference type="PRINTS" id="PR00081">
    <property type="entry name" value="GDHRDH"/>
</dbReference>
<dbReference type="CDD" id="cd05233">
    <property type="entry name" value="SDR_c"/>
    <property type="match status" value="1"/>
</dbReference>
<dbReference type="PROSITE" id="PS00061">
    <property type="entry name" value="ADH_SHORT"/>
    <property type="match status" value="1"/>
</dbReference>
<dbReference type="PANTHER" id="PTHR43391">
    <property type="entry name" value="RETINOL DEHYDROGENASE-RELATED"/>
    <property type="match status" value="1"/>
</dbReference>
<dbReference type="InterPro" id="IPR020904">
    <property type="entry name" value="Sc_DH/Rdtase_CS"/>
</dbReference>
<dbReference type="OrthoDB" id="9775296at2"/>
<dbReference type="STRING" id="634771.SAMN04488128_10849"/>
<evidence type="ECO:0000256" key="2">
    <source>
        <dbReference type="ARBA" id="ARBA00022857"/>
    </source>
</evidence>
<dbReference type="RefSeq" id="WP_078673108.1">
    <property type="nucleotide sequence ID" value="NZ_FUWZ01000008.1"/>
</dbReference>
<comment type="similarity">
    <text evidence="1 4">Belongs to the short-chain dehydrogenases/reductases (SDR) family.</text>
</comment>
<evidence type="ECO:0000313" key="6">
    <source>
        <dbReference type="EMBL" id="SKA46903.1"/>
    </source>
</evidence>
<accession>A0A1T4U2L2</accession>
<sequence length="238" mass="26059">MTNSQQPKISLITGASSGIGYAIARALAADGHTVVITARRRERLQELEAAHVRVMPGDLTDPVFQEQVVNTVFDAYGRCDYLFNCAGSIEAGPIESIDIDKMSAMMRLNVEATFRLTYLVLKRFKAQGSGHVINLSSVMGTKVRPTAGAYAATKFAMEALSEALRMELAGTPINISCIEPGLVMTELHKDWAVHPRESMGIHDPLTVADVVRTVKFILEQPAHVRIPKLMILPGHHQI</sequence>
<reference evidence="7" key="1">
    <citation type="submission" date="2017-02" db="EMBL/GenBank/DDBJ databases">
        <authorList>
            <person name="Varghese N."/>
            <person name="Submissions S."/>
        </authorList>
    </citation>
    <scope>NUCLEOTIDE SEQUENCE [LARGE SCALE GENOMIC DNA]</scope>
    <source>
        <strain evidence="7">DSM 22224</strain>
    </source>
</reference>
<proteinExistence type="inferred from homology"/>
<keyword evidence="2" id="KW-0521">NADP</keyword>
<dbReference type="SMART" id="SM00822">
    <property type="entry name" value="PKS_KR"/>
    <property type="match status" value="1"/>
</dbReference>
<organism evidence="6 7">
    <name type="scientific">Chitinophaga eiseniae</name>
    <dbReference type="NCBI Taxonomy" id="634771"/>
    <lineage>
        <taxon>Bacteria</taxon>
        <taxon>Pseudomonadati</taxon>
        <taxon>Bacteroidota</taxon>
        <taxon>Chitinophagia</taxon>
        <taxon>Chitinophagales</taxon>
        <taxon>Chitinophagaceae</taxon>
        <taxon>Chitinophaga</taxon>
    </lineage>
</organism>
<dbReference type="Pfam" id="PF00106">
    <property type="entry name" value="adh_short"/>
    <property type="match status" value="1"/>
</dbReference>
<protein>
    <submittedName>
        <fullName evidence="6">NADP-dependent 3-hydroxy acid dehydrogenase YdfG</fullName>
    </submittedName>
</protein>
<gene>
    <name evidence="6" type="ORF">SAMN04488128_10849</name>
</gene>
<evidence type="ECO:0000256" key="3">
    <source>
        <dbReference type="ARBA" id="ARBA00023002"/>
    </source>
</evidence>
<dbReference type="InterPro" id="IPR002347">
    <property type="entry name" value="SDR_fam"/>
</dbReference>
<evidence type="ECO:0000256" key="1">
    <source>
        <dbReference type="ARBA" id="ARBA00006484"/>
    </source>
</evidence>
<dbReference type="InterPro" id="IPR036291">
    <property type="entry name" value="NAD(P)-bd_dom_sf"/>
</dbReference>
<evidence type="ECO:0000259" key="5">
    <source>
        <dbReference type="SMART" id="SM00822"/>
    </source>
</evidence>
<dbReference type="AlphaFoldDB" id="A0A1T4U2L2"/>
<keyword evidence="7" id="KW-1185">Reference proteome</keyword>